<evidence type="ECO:0000313" key="1">
    <source>
        <dbReference type="EMBL" id="ANY84417.1"/>
    </source>
</evidence>
<accession>A0A1B2EX02</accession>
<geneLocation type="plasmid" evidence="1">
    <name>unnamed2</name>
</geneLocation>
<protein>
    <submittedName>
        <fullName evidence="1">Uncharacterized protein</fullName>
    </submittedName>
</protein>
<reference evidence="1" key="1">
    <citation type="submission" date="2016-07" db="EMBL/GenBank/DDBJ databases">
        <title>Microvirga ossetica sp. nov. a new species of rhizobia isolated from root nodules of the legume species Vicia alpestris Steven originated from North Ossetia region in the Caucasus.</title>
        <authorList>
            <person name="Safronova V.I."/>
            <person name="Kuznetsova I.G."/>
            <person name="Sazanova A.L."/>
            <person name="Belimov A."/>
            <person name="Andronov E."/>
            <person name="Osledkin Y.S."/>
            <person name="Onishchuk O.P."/>
            <person name="Kurchak O.N."/>
            <person name="Shaposhnikov A.I."/>
            <person name="Willems A."/>
            <person name="Tikhonovich I.A."/>
        </authorList>
    </citation>
    <scope>NUCLEOTIDE SEQUENCE [LARGE SCALE GENOMIC DNA]</scope>
    <source>
        <strain evidence="1">V5/3M</strain>
        <plasmid evidence="1">unnamed2</plasmid>
    </source>
</reference>
<dbReference type="AlphaFoldDB" id="A0A1B2EX02"/>
<dbReference type="KEGG" id="moc:BB934_40145"/>
<proteinExistence type="predicted"/>
<dbReference type="RefSeq" id="WP_099515309.1">
    <property type="nucleotide sequence ID" value="NZ_CP016619.1"/>
</dbReference>
<dbReference type="OrthoDB" id="8021484at2"/>
<gene>
    <name evidence="1" type="ORF">BB934_40145</name>
</gene>
<sequence>MGASIQRLRHHISRLPFLSFLRNRDYLVEPWGSTDEVTFRFKECEDDCGPSAEEVEAKEHERAEQFRRDQLLPIMGMVYRRTGLNEGGRGASLARDKQGRVLALNTLWVGQPLGHASLIDWGMMNCANRMADAWS</sequence>
<dbReference type="EMBL" id="CP016619">
    <property type="protein sequence ID" value="ANY84417.1"/>
    <property type="molecule type" value="Genomic_DNA"/>
</dbReference>
<keyword evidence="1" id="KW-0614">Plasmid</keyword>
<name>A0A1B2EX02_9HYPH</name>
<organism evidence="1">
    <name type="scientific">Microvirga ossetica</name>
    <dbReference type="NCBI Taxonomy" id="1882682"/>
    <lineage>
        <taxon>Bacteria</taxon>
        <taxon>Pseudomonadati</taxon>
        <taxon>Pseudomonadota</taxon>
        <taxon>Alphaproteobacteria</taxon>
        <taxon>Hyphomicrobiales</taxon>
        <taxon>Methylobacteriaceae</taxon>
        <taxon>Microvirga</taxon>
    </lineage>
</organism>